<dbReference type="EMBL" id="JAGMWT010000017">
    <property type="protein sequence ID" value="KAH7114295.1"/>
    <property type="molecule type" value="Genomic_DNA"/>
</dbReference>
<dbReference type="GO" id="GO:0003700">
    <property type="term" value="F:DNA-binding transcription factor activity"/>
    <property type="evidence" value="ECO:0007669"/>
    <property type="project" value="InterPro"/>
</dbReference>
<comment type="subcellular location">
    <subcellularLocation>
        <location evidence="1">Nucleus</location>
    </subcellularLocation>
</comment>
<dbReference type="CDD" id="cd12148">
    <property type="entry name" value="fungal_TF_MHR"/>
    <property type="match status" value="1"/>
</dbReference>
<dbReference type="OrthoDB" id="39175at2759"/>
<gene>
    <name evidence="7" type="ORF">B0J11DRAFT_540609</name>
</gene>
<keyword evidence="3" id="KW-0238">DNA-binding</keyword>
<organism evidence="7 8">
    <name type="scientific">Dendryphion nanum</name>
    <dbReference type="NCBI Taxonomy" id="256645"/>
    <lineage>
        <taxon>Eukaryota</taxon>
        <taxon>Fungi</taxon>
        <taxon>Dikarya</taxon>
        <taxon>Ascomycota</taxon>
        <taxon>Pezizomycotina</taxon>
        <taxon>Dothideomycetes</taxon>
        <taxon>Pleosporomycetidae</taxon>
        <taxon>Pleosporales</taxon>
        <taxon>Torulaceae</taxon>
        <taxon>Dendryphion</taxon>
    </lineage>
</organism>
<keyword evidence="5" id="KW-0539">Nucleus</keyword>
<protein>
    <recommendedName>
        <fullName evidence="9">Transcription factor domain-containing protein</fullName>
    </recommendedName>
</protein>
<evidence type="ECO:0000256" key="5">
    <source>
        <dbReference type="ARBA" id="ARBA00023242"/>
    </source>
</evidence>
<dbReference type="GO" id="GO:0003677">
    <property type="term" value="F:DNA binding"/>
    <property type="evidence" value="ECO:0007669"/>
    <property type="project" value="UniProtKB-KW"/>
</dbReference>
<feature type="compositionally biased region" description="Low complexity" evidence="6">
    <location>
        <begin position="507"/>
        <end position="521"/>
    </location>
</feature>
<reference evidence="7" key="1">
    <citation type="journal article" date="2021" name="Nat. Commun.">
        <title>Genetic determinants of endophytism in the Arabidopsis root mycobiome.</title>
        <authorList>
            <person name="Mesny F."/>
            <person name="Miyauchi S."/>
            <person name="Thiergart T."/>
            <person name="Pickel B."/>
            <person name="Atanasova L."/>
            <person name="Karlsson M."/>
            <person name="Huettel B."/>
            <person name="Barry K.W."/>
            <person name="Haridas S."/>
            <person name="Chen C."/>
            <person name="Bauer D."/>
            <person name="Andreopoulos W."/>
            <person name="Pangilinan J."/>
            <person name="LaButti K."/>
            <person name="Riley R."/>
            <person name="Lipzen A."/>
            <person name="Clum A."/>
            <person name="Drula E."/>
            <person name="Henrissat B."/>
            <person name="Kohler A."/>
            <person name="Grigoriev I.V."/>
            <person name="Martin F.M."/>
            <person name="Hacquard S."/>
        </authorList>
    </citation>
    <scope>NUCLEOTIDE SEQUENCE</scope>
    <source>
        <strain evidence="7">MPI-CAGE-CH-0243</strain>
    </source>
</reference>
<keyword evidence="2" id="KW-0805">Transcription regulation</keyword>
<keyword evidence="8" id="KW-1185">Reference proteome</keyword>
<comment type="caution">
    <text evidence="7">The sequence shown here is derived from an EMBL/GenBank/DDBJ whole genome shotgun (WGS) entry which is preliminary data.</text>
</comment>
<dbReference type="PANTHER" id="PTHR46910:SF37">
    <property type="entry name" value="ZN(II)2CYS6 TRANSCRIPTION FACTOR (EUROFUNG)"/>
    <property type="match status" value="1"/>
</dbReference>
<dbReference type="AlphaFoldDB" id="A0A9P9D7P5"/>
<evidence type="ECO:0000313" key="8">
    <source>
        <dbReference type="Proteomes" id="UP000700596"/>
    </source>
</evidence>
<feature type="region of interest" description="Disordered" evidence="6">
    <location>
        <begin position="502"/>
        <end position="533"/>
    </location>
</feature>
<evidence type="ECO:0000256" key="6">
    <source>
        <dbReference type="SAM" id="MobiDB-lite"/>
    </source>
</evidence>
<sequence length="607" mass="68844">MGHDSWIFRLASDAKRNFERANMNTHSNPTPENTPATATVDTAMSALEEALHDLGKLRIRSDQALKEKDKLKIDPEKAKECITAFINLLDNILIPGLAGEFIDKEILYLMPSITDSPFIKIDPGMKVVYYNALYFSSHRVDGTGHKQAQAAYYLCLESVPAWLDSATGSLMDCQIAALTCWSAINNFDYQLSWSFHLKSCQTATSLLLPLLSSPPSPSQESHHNTLRVLYWHLIQTDLLFRLFYGKPPAIKYTPGQVRPPSLLTDGNRHPGMLRTVIYIVWYRYCFYTADLFWELDRMDRGVEGWEARREGLVDGFCADLEALIAEWDLEARIIMPDTTNLAHTPSPFLYGDLVMSIYSSIIGIKRLIRRIEDGHLPDAMTLKAARKVINLIMYFKTQDDNENDVCFTFVNFLSFYPFCAVFSLYEYILACENPEDCEADIRSLEELGAAMKESCERRPDFIPISNTINALNKVSRSTQDRRRENLQKKNATALFTPTASMVPLHHQQQQQQQQQQNPQPQHMRAGINLPPSTFDELQLPTSPSLDVPGPGFPALNDFPMTMDGGFEPLGFVRALESDFMGRNWHEPWWDINGDMETAIDGDIVSGT</sequence>
<evidence type="ECO:0000256" key="3">
    <source>
        <dbReference type="ARBA" id="ARBA00023125"/>
    </source>
</evidence>
<evidence type="ECO:0000256" key="4">
    <source>
        <dbReference type="ARBA" id="ARBA00023163"/>
    </source>
</evidence>
<dbReference type="Proteomes" id="UP000700596">
    <property type="component" value="Unassembled WGS sequence"/>
</dbReference>
<dbReference type="GO" id="GO:0005634">
    <property type="term" value="C:nucleus"/>
    <property type="evidence" value="ECO:0007669"/>
    <property type="project" value="UniProtKB-SubCell"/>
</dbReference>
<keyword evidence="4" id="KW-0804">Transcription</keyword>
<evidence type="ECO:0000256" key="1">
    <source>
        <dbReference type="ARBA" id="ARBA00004123"/>
    </source>
</evidence>
<evidence type="ECO:0000313" key="7">
    <source>
        <dbReference type="EMBL" id="KAH7114295.1"/>
    </source>
</evidence>
<evidence type="ECO:0008006" key="9">
    <source>
        <dbReference type="Google" id="ProtNLM"/>
    </source>
</evidence>
<proteinExistence type="predicted"/>
<name>A0A9P9D7P5_9PLEO</name>
<dbReference type="PANTHER" id="PTHR46910">
    <property type="entry name" value="TRANSCRIPTION FACTOR PDR1"/>
    <property type="match status" value="1"/>
</dbReference>
<evidence type="ECO:0000256" key="2">
    <source>
        <dbReference type="ARBA" id="ARBA00023015"/>
    </source>
</evidence>
<accession>A0A9P9D7P5</accession>
<dbReference type="InterPro" id="IPR050987">
    <property type="entry name" value="AtrR-like"/>
</dbReference>